<keyword evidence="4 5" id="KW-0472">Membrane</keyword>
<name>A0A5D3K5E1_9BRAD</name>
<dbReference type="Proteomes" id="UP000324758">
    <property type="component" value="Unassembled WGS sequence"/>
</dbReference>
<dbReference type="EMBL" id="VSSS01000053">
    <property type="protein sequence ID" value="TYL90185.1"/>
    <property type="molecule type" value="Genomic_DNA"/>
</dbReference>
<evidence type="ECO:0000256" key="2">
    <source>
        <dbReference type="ARBA" id="ARBA00022692"/>
    </source>
</evidence>
<protein>
    <submittedName>
        <fullName evidence="6">Intracellular septation protein</fullName>
    </submittedName>
</protein>
<organism evidence="6 7">
    <name type="scientific">Bradyrhizobium rifense</name>
    <dbReference type="NCBI Taxonomy" id="515499"/>
    <lineage>
        <taxon>Bacteria</taxon>
        <taxon>Pseudomonadati</taxon>
        <taxon>Pseudomonadota</taxon>
        <taxon>Alphaproteobacteria</taxon>
        <taxon>Hyphomicrobiales</taxon>
        <taxon>Nitrobacteraceae</taxon>
        <taxon>Bradyrhizobium</taxon>
    </lineage>
</organism>
<feature type="transmembrane region" description="Helical" evidence="5">
    <location>
        <begin position="7"/>
        <end position="27"/>
    </location>
</feature>
<proteinExistence type="predicted"/>
<comment type="caution">
    <text evidence="6">The sequence shown here is derived from an EMBL/GenBank/DDBJ whole genome shotgun (WGS) entry which is preliminary data.</text>
</comment>
<evidence type="ECO:0000313" key="6">
    <source>
        <dbReference type="EMBL" id="TYL90185.1"/>
    </source>
</evidence>
<evidence type="ECO:0000256" key="1">
    <source>
        <dbReference type="ARBA" id="ARBA00022475"/>
    </source>
</evidence>
<keyword evidence="3 5" id="KW-1133">Transmembrane helix</keyword>
<keyword evidence="7" id="KW-1185">Reference proteome</keyword>
<dbReference type="OrthoDB" id="7375527at2"/>
<dbReference type="InterPro" id="IPR006008">
    <property type="entry name" value="YciB"/>
</dbReference>
<feature type="transmembrane region" description="Helical" evidence="5">
    <location>
        <begin position="155"/>
        <end position="173"/>
    </location>
</feature>
<evidence type="ECO:0000256" key="4">
    <source>
        <dbReference type="ARBA" id="ARBA00023136"/>
    </source>
</evidence>
<feature type="transmembrane region" description="Helical" evidence="5">
    <location>
        <begin position="82"/>
        <end position="99"/>
    </location>
</feature>
<dbReference type="RefSeq" id="WP_148776262.1">
    <property type="nucleotide sequence ID" value="NZ_VSSS01000053.1"/>
</dbReference>
<dbReference type="Pfam" id="PF04279">
    <property type="entry name" value="IspA"/>
    <property type="match status" value="1"/>
</dbReference>
<accession>A0A5D3K5E1</accession>
<reference evidence="6 7" key="1">
    <citation type="submission" date="2019-08" db="EMBL/GenBank/DDBJ databases">
        <title>Bradyrhizobium hipponensis sp. nov., a rhizobium isolated from a Lupinus angustifolius root nodule in Tunisia.</title>
        <authorList>
            <person name="Off K."/>
            <person name="Rejili M."/>
            <person name="Mars M."/>
            <person name="Brachmann A."/>
            <person name="Marin M."/>
        </authorList>
    </citation>
    <scope>NUCLEOTIDE SEQUENCE [LARGE SCALE GENOMIC DNA]</scope>
    <source>
        <strain evidence="6 7">CTAW71</strain>
    </source>
</reference>
<evidence type="ECO:0000313" key="7">
    <source>
        <dbReference type="Proteomes" id="UP000324758"/>
    </source>
</evidence>
<evidence type="ECO:0000256" key="5">
    <source>
        <dbReference type="SAM" id="Phobius"/>
    </source>
</evidence>
<dbReference type="GO" id="GO:0005886">
    <property type="term" value="C:plasma membrane"/>
    <property type="evidence" value="ECO:0007669"/>
    <property type="project" value="TreeGrafter"/>
</dbReference>
<dbReference type="PANTHER" id="PTHR36917">
    <property type="entry name" value="INTRACELLULAR SEPTATION PROTEIN A-RELATED"/>
    <property type="match status" value="1"/>
</dbReference>
<feature type="transmembrane region" description="Helical" evidence="5">
    <location>
        <begin position="119"/>
        <end position="143"/>
    </location>
</feature>
<feature type="transmembrane region" description="Helical" evidence="5">
    <location>
        <begin position="58"/>
        <end position="76"/>
    </location>
</feature>
<gene>
    <name evidence="6" type="ORF">FXB40_32570</name>
</gene>
<dbReference type="PANTHER" id="PTHR36917:SF1">
    <property type="entry name" value="INNER MEMBRANE-SPANNING PROTEIN YCIB"/>
    <property type="match status" value="1"/>
</dbReference>
<keyword evidence="2 5" id="KW-0812">Transmembrane</keyword>
<dbReference type="AlphaFoldDB" id="A0A5D3K5E1"/>
<keyword evidence="1" id="KW-1003">Cell membrane</keyword>
<sequence length="197" mass="21862">MKNLFEAGKLLLLDMAATLFFLVLYLLTHNVTLSVVLGMVLGMAQIGWQFARRKPIDTMQWMSLFLVLGAGTVTLLTNDPRFMMIKPSVIYIIVGVVMLKRGWMNRYLPPIAIELVPDIAVIVGYAWSGLMFFSAALNVIVALNVDVGTWSMTMSVYGIVSKVLMFLIGYTAMRTIGVARKRRLAGDRPRDAAPMPG</sequence>
<evidence type="ECO:0000256" key="3">
    <source>
        <dbReference type="ARBA" id="ARBA00022989"/>
    </source>
</evidence>